<sequence>MLINIHAHSISTSSADEFVLPNCIVSKDYLYEQSCSAGIHPWYVDLNEEVQWEALVKYAEKPQVVAIGECGLDKLCSTEWNRQVQIFEKQITLANELKKPLIIHCVRAYHEVFTSLLRKQVAVPVIFHGYERNWPLAEQLLKNKNYYLSFGAAILKGNLDDVIKQIPMHRFFLETDDKPTKISDIYAYFCRARKLSTKQVEDQIMANFNSIFKST</sequence>
<gene>
    <name evidence="1" type="ORF">HX018_18705</name>
</gene>
<dbReference type="InterPro" id="IPR001130">
    <property type="entry name" value="TatD-like"/>
</dbReference>
<dbReference type="RefSeq" id="WP_187773847.1">
    <property type="nucleotide sequence ID" value="NZ_CP030848.1"/>
</dbReference>
<accession>A0ABT7NTJ0</accession>
<reference evidence="1" key="1">
    <citation type="submission" date="2020-06" db="EMBL/GenBank/DDBJ databases">
        <authorList>
            <person name="Dong N."/>
        </authorList>
    </citation>
    <scope>NUCLEOTIDE SEQUENCE</scope>
    <source>
        <strain evidence="1">R1692</strain>
    </source>
</reference>
<dbReference type="PANTHER" id="PTHR46124">
    <property type="entry name" value="D-AMINOACYL-TRNA DEACYLASE"/>
    <property type="match status" value="1"/>
</dbReference>
<dbReference type="GO" id="GO:0016787">
    <property type="term" value="F:hydrolase activity"/>
    <property type="evidence" value="ECO:0007669"/>
    <property type="project" value="UniProtKB-KW"/>
</dbReference>
<dbReference type="InterPro" id="IPR032466">
    <property type="entry name" value="Metal_Hydrolase"/>
</dbReference>
<dbReference type="Pfam" id="PF01026">
    <property type="entry name" value="TatD_DNase"/>
    <property type="match status" value="1"/>
</dbReference>
<name>A0ABT7NTJ0_9SPHI</name>
<organism evidence="1 2">
    <name type="scientific">Sphingobacterium hotanense</name>
    <dbReference type="NCBI Taxonomy" id="649196"/>
    <lineage>
        <taxon>Bacteria</taxon>
        <taxon>Pseudomonadati</taxon>
        <taxon>Bacteroidota</taxon>
        <taxon>Sphingobacteriia</taxon>
        <taxon>Sphingobacteriales</taxon>
        <taxon>Sphingobacteriaceae</taxon>
        <taxon>Sphingobacterium</taxon>
    </lineage>
</organism>
<dbReference type="CDD" id="cd01310">
    <property type="entry name" value="TatD_DNAse"/>
    <property type="match status" value="1"/>
</dbReference>
<reference evidence="1" key="2">
    <citation type="journal article" date="2022" name="Sci. Total Environ.">
        <title>Prevalence, transmission, and molecular epidemiology of tet(X)-positive bacteria among humans, animals, and environmental niches in China: An epidemiological, and genomic-based study.</title>
        <authorList>
            <person name="Dong N."/>
            <person name="Zeng Y."/>
            <person name="Cai C."/>
            <person name="Sun C."/>
            <person name="Lu J."/>
            <person name="Liu C."/>
            <person name="Zhou H."/>
            <person name="Sun Q."/>
            <person name="Shu L."/>
            <person name="Wang H."/>
            <person name="Wang Y."/>
            <person name="Wang S."/>
            <person name="Wu C."/>
            <person name="Chan E.W."/>
            <person name="Chen G."/>
            <person name="Shen Z."/>
            <person name="Chen S."/>
            <person name="Zhang R."/>
        </authorList>
    </citation>
    <scope>NUCLEOTIDE SEQUENCE</scope>
    <source>
        <strain evidence="1">R1692</strain>
    </source>
</reference>
<evidence type="ECO:0000313" key="1">
    <source>
        <dbReference type="EMBL" id="MDM1050273.1"/>
    </source>
</evidence>
<dbReference type="PIRSF" id="PIRSF005902">
    <property type="entry name" value="DNase_TatD"/>
    <property type="match status" value="1"/>
</dbReference>
<dbReference type="EMBL" id="JACAGK010000082">
    <property type="protein sequence ID" value="MDM1050273.1"/>
    <property type="molecule type" value="Genomic_DNA"/>
</dbReference>
<dbReference type="SUPFAM" id="SSF51556">
    <property type="entry name" value="Metallo-dependent hydrolases"/>
    <property type="match status" value="1"/>
</dbReference>
<dbReference type="PANTHER" id="PTHR46124:SF3">
    <property type="entry name" value="HYDROLASE"/>
    <property type="match status" value="1"/>
</dbReference>
<proteinExistence type="predicted"/>
<keyword evidence="2" id="KW-1185">Reference proteome</keyword>
<keyword evidence="1" id="KW-0378">Hydrolase</keyword>
<dbReference type="Proteomes" id="UP001170954">
    <property type="component" value="Unassembled WGS sequence"/>
</dbReference>
<comment type="caution">
    <text evidence="1">The sequence shown here is derived from an EMBL/GenBank/DDBJ whole genome shotgun (WGS) entry which is preliminary data.</text>
</comment>
<dbReference type="Gene3D" id="3.20.20.140">
    <property type="entry name" value="Metal-dependent hydrolases"/>
    <property type="match status" value="1"/>
</dbReference>
<evidence type="ECO:0000313" key="2">
    <source>
        <dbReference type="Proteomes" id="UP001170954"/>
    </source>
</evidence>
<protein>
    <submittedName>
        <fullName evidence="1">TatD family hydrolase</fullName>
    </submittedName>
</protein>